<evidence type="ECO:0000313" key="1">
    <source>
        <dbReference type="EMBL" id="KAJ3522394.1"/>
    </source>
</evidence>
<proteinExistence type="predicted"/>
<sequence length="1113" mass="123615">MAPILKSTPTLGVPWQNWWCLVIPCFLSVTRNPYNPHPQASAASSPSLPLSSAFHNLFLPQELRARVAPYFSMGSDTYCALCGALAKELFWPDESEFEDEEFLNPYNTNIISREDCEWLDNVRILSENSGLPSLNRAFLSSRVRGHDFGRYNRIDGEVFPTGDLSIQTYVDGEEAALAFPIHSECYDQLCIALAPEPVDLDILYATFKGLCKTGYASSLNLDYGAVKRCMSQFWGTGGGTEDFVTAPSTDTALLEFYRALIRDSPLADDQNPLVVSRIGPGAEGTSASDPFYKLSPELALQIMDLLDTPSVCRWRASSRPIARITLGNGFQRSRIYHDKPWLYDLFTTESMSNLGVDWGYVNQKLDSVTARSERIARQLEDLQRERRNAPRRRGRSPQTNNYDFGIRDWSNMNIKLTNRRRIWSVISQVLDLYYPRKAAKERESRDQPPVLVDAVLSSIPQLVLPEPRNTSSKKIALFEKFDDLESDTPTILAIWTQRGELADVRVQQPGSDIPGKLLEGQRVEKILVPKNSWLTGLIISTKLDKRGHFQELPRRRIVGLKCLFVNDPVEHHAEDNGDYRVLLAAPDNFVVGFYITTSNLGILLRLALLEQPISKAPSLTNGRLLKQESLSGAPSQEDGDQIGASFGQQIAQYMWKGERPPNSSLVQGPLRNFFGKKKSKDLMPMEALVFGHNDKELSEIDGFSADVLFGGFQIHYTTGRTKTIGPACHAMMRLDIDGKGGERIIQVHVLMDHVFRSMRFVTNRGRQLLLGQCRDEDPTYGGDDVVVTHRLPEQAEDGKQSMVLVGIFGSWVKQDVFPSYVDIFGTFASPQSSKEVPTSETPLKTDVSGFSWVPDSPPLSMAEIGPVFGAKEGIQRPFELSNHVPGDNSIASWLDCSRPLARISATMYHKSKGPPISGLLFEYADGGRASFGPSSIQPLEAKWSQGTRSTFFSGPTGPTPKGLYFSQTTFDVKGAHLRTLNLWLDKDKNLTGIQFVTTKGVESKPWGSCKGAPTSEIEFAEVGKDEGILGLKFFIDSRGNLEPGAMVVVAIQALGNGNEEALSKAIKLTSENGRAEAGVEVETEVEGEAEEGLRIMGEMWPGTTGETRFWTRK</sequence>
<comment type="caution">
    <text evidence="1">The sequence shown here is derived from an EMBL/GenBank/DDBJ whole genome shotgun (WGS) entry which is preliminary data.</text>
</comment>
<organism evidence="1 2">
    <name type="scientific">Fusarium decemcellulare</name>
    <dbReference type="NCBI Taxonomy" id="57161"/>
    <lineage>
        <taxon>Eukaryota</taxon>
        <taxon>Fungi</taxon>
        <taxon>Dikarya</taxon>
        <taxon>Ascomycota</taxon>
        <taxon>Pezizomycotina</taxon>
        <taxon>Sordariomycetes</taxon>
        <taxon>Hypocreomycetidae</taxon>
        <taxon>Hypocreales</taxon>
        <taxon>Nectriaceae</taxon>
        <taxon>Fusarium</taxon>
        <taxon>Fusarium decemcellulare species complex</taxon>
    </lineage>
</organism>
<dbReference type="EMBL" id="JANRMS010002458">
    <property type="protein sequence ID" value="KAJ3522394.1"/>
    <property type="molecule type" value="Genomic_DNA"/>
</dbReference>
<keyword evidence="2" id="KW-1185">Reference proteome</keyword>
<name>A0ACC1RNQ7_9HYPO</name>
<gene>
    <name evidence="1" type="ORF">NM208_g12875</name>
</gene>
<protein>
    <submittedName>
        <fullName evidence="1">Uncharacterized protein</fullName>
    </submittedName>
</protein>
<accession>A0ACC1RNQ7</accession>
<reference evidence="1" key="1">
    <citation type="submission" date="2022-08" db="EMBL/GenBank/DDBJ databases">
        <title>Genome Sequence of Fusarium decemcellulare.</title>
        <authorList>
            <person name="Buettner E."/>
        </authorList>
    </citation>
    <scope>NUCLEOTIDE SEQUENCE</scope>
    <source>
        <strain evidence="1">Babe19</strain>
    </source>
</reference>
<dbReference type="Proteomes" id="UP001148629">
    <property type="component" value="Unassembled WGS sequence"/>
</dbReference>
<evidence type="ECO:0000313" key="2">
    <source>
        <dbReference type="Proteomes" id="UP001148629"/>
    </source>
</evidence>